<sequence length="280" mass="31713">MPNSYQKEKERKEFILYNQYKKLNDDELVSLLDDRNALKRISAARELQSRGGQDTLRLAEELCHNNNYIRRDTGAFILGQIELCNECGDDIFALLTKIALHDKSACVRSTAIESMAQRCKRNPIYSSKIAVQSQLTAFDKSVNVRRATAFALSVINDKATIPLLINLIKDPSGDVRNWAAFAINTNEYDTEDIRNCFVEMLQDKNEEARTEAIIGLSYRHDKRVFSALCCELKKDTVYDDIIEAAGELGDKSLLPILDAMLHRFDDTKIIIAAINKLESA</sequence>
<gene>
    <name evidence="1" type="ORF">G0B48_10165</name>
</gene>
<dbReference type="NCBIfam" id="NF007244">
    <property type="entry name" value="PRK09687.1"/>
    <property type="match status" value="1"/>
</dbReference>
<keyword evidence="1" id="KW-0456">Lyase</keyword>
<dbReference type="InterPro" id="IPR011989">
    <property type="entry name" value="ARM-like"/>
</dbReference>
<dbReference type="Gene3D" id="1.25.10.10">
    <property type="entry name" value="Leucine-rich Repeat Variant"/>
    <property type="match status" value="1"/>
</dbReference>
<dbReference type="PANTHER" id="PTHR12697:SF5">
    <property type="entry name" value="DEOXYHYPUSINE HYDROXYLASE"/>
    <property type="match status" value="1"/>
</dbReference>
<proteinExistence type="predicted"/>
<dbReference type="RefSeq" id="WP_079780702.1">
    <property type="nucleotide sequence ID" value="NZ_MXNZ01000050.1"/>
</dbReference>
<reference evidence="1" key="1">
    <citation type="journal article" date="2018" name="Genome Biol.">
        <title>SKESA: strategic k-mer extension for scrupulous assemblies.</title>
        <authorList>
            <person name="Souvorov A."/>
            <person name="Agarwala R."/>
            <person name="Lipman D.J."/>
        </authorList>
    </citation>
    <scope>NUCLEOTIDE SEQUENCE</scope>
    <source>
        <strain evidence="1">973-77</strain>
    </source>
</reference>
<comment type="caution">
    <text evidence="1">The sequence shown here is derived from an EMBL/GenBank/DDBJ whole genome shotgun (WGS) entry which is preliminary data.</text>
</comment>
<name>A0A701YWF8_SALER</name>
<dbReference type="Pfam" id="PF13646">
    <property type="entry name" value="HEAT_2"/>
    <property type="match status" value="1"/>
</dbReference>
<dbReference type="GO" id="GO:0016491">
    <property type="term" value="F:oxidoreductase activity"/>
    <property type="evidence" value="ECO:0007669"/>
    <property type="project" value="TreeGrafter"/>
</dbReference>
<dbReference type="InterPro" id="IPR016024">
    <property type="entry name" value="ARM-type_fold"/>
</dbReference>
<dbReference type="GO" id="GO:0016829">
    <property type="term" value="F:lyase activity"/>
    <property type="evidence" value="ECO:0007669"/>
    <property type="project" value="UniProtKB-KW"/>
</dbReference>
<organism evidence="1">
    <name type="scientific">Salmonella enterica</name>
    <name type="common">Salmonella choleraesuis</name>
    <dbReference type="NCBI Taxonomy" id="28901"/>
    <lineage>
        <taxon>Bacteria</taxon>
        <taxon>Pseudomonadati</taxon>
        <taxon>Pseudomonadota</taxon>
        <taxon>Gammaproteobacteria</taxon>
        <taxon>Enterobacterales</taxon>
        <taxon>Enterobacteriaceae</taxon>
        <taxon>Salmonella</taxon>
    </lineage>
</organism>
<reference evidence="1" key="2">
    <citation type="submission" date="2018-07" db="EMBL/GenBank/DDBJ databases">
        <authorList>
            <consortium name="NCBI Pathogen Detection Project"/>
        </authorList>
    </citation>
    <scope>NUCLEOTIDE SEQUENCE</scope>
    <source>
        <strain evidence="1">973-77</strain>
    </source>
</reference>
<dbReference type="AlphaFoldDB" id="A0A701YWF8"/>
<dbReference type="PANTHER" id="PTHR12697">
    <property type="entry name" value="PBS LYASE HEAT-LIKE PROTEIN"/>
    <property type="match status" value="1"/>
</dbReference>
<dbReference type="SUPFAM" id="SSF48371">
    <property type="entry name" value="ARM repeat"/>
    <property type="match status" value="1"/>
</dbReference>
<dbReference type="EMBL" id="DAAMGL010000006">
    <property type="protein sequence ID" value="HAC6565547.1"/>
    <property type="molecule type" value="Genomic_DNA"/>
</dbReference>
<protein>
    <submittedName>
        <fullName evidence="1">Lyase</fullName>
    </submittedName>
</protein>
<evidence type="ECO:0000313" key="1">
    <source>
        <dbReference type="EMBL" id="HAC6565547.1"/>
    </source>
</evidence>
<accession>A0A701YWF8</accession>